<gene>
    <name evidence="1" type="ORF">PPRIM_AZ9-3.1.T1420076</name>
</gene>
<dbReference type="Proteomes" id="UP000688137">
    <property type="component" value="Unassembled WGS sequence"/>
</dbReference>
<proteinExistence type="predicted"/>
<evidence type="ECO:0000313" key="2">
    <source>
        <dbReference type="Proteomes" id="UP000688137"/>
    </source>
</evidence>
<dbReference type="AlphaFoldDB" id="A0A8S1Q3W2"/>
<dbReference type="OMA" id="FFENPWK"/>
<reference evidence="1" key="1">
    <citation type="submission" date="2021-01" db="EMBL/GenBank/DDBJ databases">
        <authorList>
            <consortium name="Genoscope - CEA"/>
            <person name="William W."/>
        </authorList>
    </citation>
    <scope>NUCLEOTIDE SEQUENCE</scope>
</reference>
<organism evidence="1 2">
    <name type="scientific">Paramecium primaurelia</name>
    <dbReference type="NCBI Taxonomy" id="5886"/>
    <lineage>
        <taxon>Eukaryota</taxon>
        <taxon>Sar</taxon>
        <taxon>Alveolata</taxon>
        <taxon>Ciliophora</taxon>
        <taxon>Intramacronucleata</taxon>
        <taxon>Oligohymenophorea</taxon>
        <taxon>Peniculida</taxon>
        <taxon>Parameciidae</taxon>
        <taxon>Paramecium</taxon>
    </lineage>
</organism>
<name>A0A8S1Q3W2_PARPR</name>
<accession>A0A8S1Q3W2</accession>
<protein>
    <submittedName>
        <fullName evidence="1">Uncharacterized protein</fullName>
    </submittedName>
</protein>
<dbReference type="EMBL" id="CAJJDM010000146">
    <property type="protein sequence ID" value="CAD8109963.1"/>
    <property type="molecule type" value="Genomic_DNA"/>
</dbReference>
<evidence type="ECO:0000313" key="1">
    <source>
        <dbReference type="EMBL" id="CAD8109963.1"/>
    </source>
</evidence>
<comment type="caution">
    <text evidence="1">The sequence shown here is derived from an EMBL/GenBank/DDBJ whole genome shotgun (WGS) entry which is preliminary data.</text>
</comment>
<sequence length="59" mass="7555">MDKFPFLKEYTRKNEEMFAQNQKRDKKDKKWEEKFQWNGQSYDHLIKESFFENPWKKFT</sequence>
<keyword evidence="2" id="KW-1185">Reference proteome</keyword>